<dbReference type="EMBL" id="CAICTM010000229">
    <property type="protein sequence ID" value="CAB9505414.1"/>
    <property type="molecule type" value="Genomic_DNA"/>
</dbReference>
<feature type="compositionally biased region" description="Acidic residues" evidence="1">
    <location>
        <begin position="80"/>
        <end position="92"/>
    </location>
</feature>
<evidence type="ECO:0000313" key="3">
    <source>
        <dbReference type="Proteomes" id="UP001153069"/>
    </source>
</evidence>
<keyword evidence="3" id="KW-1185">Reference proteome</keyword>
<name>A0A9N8DT11_9STRA</name>
<proteinExistence type="predicted"/>
<protein>
    <submittedName>
        <fullName evidence="2">Uncharacterized protein</fullName>
    </submittedName>
</protein>
<reference evidence="2" key="1">
    <citation type="submission" date="2020-06" db="EMBL/GenBank/DDBJ databases">
        <authorList>
            <consortium name="Plant Systems Biology data submission"/>
        </authorList>
    </citation>
    <scope>NUCLEOTIDE SEQUENCE</scope>
    <source>
        <strain evidence="2">D6</strain>
    </source>
</reference>
<feature type="region of interest" description="Disordered" evidence="1">
    <location>
        <begin position="47"/>
        <end position="92"/>
    </location>
</feature>
<feature type="compositionally biased region" description="Basic and acidic residues" evidence="1">
    <location>
        <begin position="47"/>
        <end position="69"/>
    </location>
</feature>
<dbReference type="OrthoDB" id="10405645at2759"/>
<feature type="region of interest" description="Disordered" evidence="1">
    <location>
        <begin position="1"/>
        <end position="26"/>
    </location>
</feature>
<comment type="caution">
    <text evidence="2">The sequence shown here is derived from an EMBL/GenBank/DDBJ whole genome shotgun (WGS) entry which is preliminary data.</text>
</comment>
<evidence type="ECO:0000313" key="2">
    <source>
        <dbReference type="EMBL" id="CAB9505414.1"/>
    </source>
</evidence>
<sequence length="92" mass="10422">MADMMYFMGQNKKKEATKKKERAEKAKLKDVNMAAPSFDRAILNEQHQREKDAKAKERAQPKENAKFDMARSLFGPGGEGGEEGEEEAQTEE</sequence>
<dbReference type="Proteomes" id="UP001153069">
    <property type="component" value="Unassembled WGS sequence"/>
</dbReference>
<gene>
    <name evidence="2" type="ORF">SEMRO_230_G093310.1</name>
</gene>
<dbReference type="AlphaFoldDB" id="A0A9N8DT11"/>
<organism evidence="2 3">
    <name type="scientific">Seminavis robusta</name>
    <dbReference type="NCBI Taxonomy" id="568900"/>
    <lineage>
        <taxon>Eukaryota</taxon>
        <taxon>Sar</taxon>
        <taxon>Stramenopiles</taxon>
        <taxon>Ochrophyta</taxon>
        <taxon>Bacillariophyta</taxon>
        <taxon>Bacillariophyceae</taxon>
        <taxon>Bacillariophycidae</taxon>
        <taxon>Naviculales</taxon>
        <taxon>Naviculaceae</taxon>
        <taxon>Seminavis</taxon>
    </lineage>
</organism>
<accession>A0A9N8DT11</accession>
<evidence type="ECO:0000256" key="1">
    <source>
        <dbReference type="SAM" id="MobiDB-lite"/>
    </source>
</evidence>